<protein>
    <submittedName>
        <fullName evidence="8">OmpA family protein</fullName>
    </submittedName>
</protein>
<feature type="region of interest" description="Disordered" evidence="5">
    <location>
        <begin position="21"/>
        <end position="65"/>
    </location>
</feature>
<accession>A0ABR7VIV0</accession>
<comment type="subcellular location">
    <subcellularLocation>
        <location evidence="1">Cell outer membrane</location>
    </subcellularLocation>
</comment>
<feature type="domain" description="OmpA-like" evidence="7">
    <location>
        <begin position="340"/>
        <end position="459"/>
    </location>
</feature>
<dbReference type="RefSeq" id="WP_189777237.1">
    <property type="nucleotide sequence ID" value="NZ_JACWEZ010000002.1"/>
</dbReference>
<keyword evidence="9" id="KW-1185">Reference proteome</keyword>
<evidence type="ECO:0000256" key="6">
    <source>
        <dbReference type="SAM" id="SignalP"/>
    </source>
</evidence>
<dbReference type="Gene3D" id="3.30.1330.60">
    <property type="entry name" value="OmpA-like domain"/>
    <property type="match status" value="1"/>
</dbReference>
<sequence>MKKLILFLLLVIWMTGCGGEEAEKDEGTETAQSKEMKKDMDEKAEEASDTDNLEDKGTDGKNNLGDMKVELSGKASIKEESVIIEGESNLLPGTFIYSSGVTDSGFASSNFINKAEVQEDGSFTFEFDGISKSTTVKLKLYNTKDETKKHYGENLEKVTGPQKYKTENHGEFEVKTEFYINADMPMPYTIPIEIPKWEKEPEDYGDANVWMEAKVDSDHRYLYFHGKSNLVEGTQVGGNLRKASGIIDAFSFGHTRVNPDGTFELRVPYHQLKQGMYMPIQVKPKNNSWDDFVSAYGEQGEKWKGNLVKNDKDDKYLEYIVEIDAPNFDPAEDVGLTVNEEEVKMQMPDHLLFDFDKSELKPEAKKILDKVIQDLQELEEGTDIQINGHTDNVGDSDYNQELSKERADAVWNYLKKNGDLNGLQVEKQGYGDTKPIASNKDEDGQEKNRRVEIVINPKETDS</sequence>
<dbReference type="PANTHER" id="PTHR30329:SF21">
    <property type="entry name" value="LIPOPROTEIN YIAD-RELATED"/>
    <property type="match status" value="1"/>
</dbReference>
<dbReference type="Pfam" id="PF00691">
    <property type="entry name" value="OmpA"/>
    <property type="match status" value="1"/>
</dbReference>
<evidence type="ECO:0000256" key="4">
    <source>
        <dbReference type="PROSITE-ProRule" id="PRU00473"/>
    </source>
</evidence>
<keyword evidence="2 4" id="KW-0472">Membrane</keyword>
<feature type="compositionally biased region" description="Basic and acidic residues" evidence="5">
    <location>
        <begin position="32"/>
        <end position="41"/>
    </location>
</feature>
<keyword evidence="3" id="KW-0998">Cell outer membrane</keyword>
<reference evidence="8 9" key="1">
    <citation type="submission" date="2020-09" db="EMBL/GenBank/DDBJ databases">
        <title>Draft Genome Sequences of Oil-Oxidizing Bacteria Halomonas titanicae, Marinobacter lutaoensis, and Virgibacillus halodenitrificans Isolated from Highly Saline Environments.</title>
        <authorList>
            <person name="Grouzdev D.S."/>
            <person name="Sokolova D.S."/>
            <person name="Semenova E.M."/>
            <person name="Borzenkov I.A."/>
            <person name="Bidzhieva S.K."/>
            <person name="Poltaraus A.B."/>
            <person name="Nazina T.N."/>
        </authorList>
    </citation>
    <scope>NUCLEOTIDE SEQUENCE [LARGE SCALE GENOMIC DNA]</scope>
    <source>
        <strain evidence="8 9">VKM B-3472D</strain>
    </source>
</reference>
<comment type="caution">
    <text evidence="8">The sequence shown here is derived from an EMBL/GenBank/DDBJ whole genome shotgun (WGS) entry which is preliminary data.</text>
</comment>
<dbReference type="Proteomes" id="UP000621631">
    <property type="component" value="Unassembled WGS sequence"/>
</dbReference>
<evidence type="ECO:0000256" key="5">
    <source>
        <dbReference type="SAM" id="MobiDB-lite"/>
    </source>
</evidence>
<dbReference type="PROSITE" id="PS51123">
    <property type="entry name" value="OMPA_2"/>
    <property type="match status" value="1"/>
</dbReference>
<feature type="compositionally biased region" description="Acidic residues" evidence="5">
    <location>
        <begin position="42"/>
        <end position="52"/>
    </location>
</feature>
<dbReference type="InterPro" id="IPR050330">
    <property type="entry name" value="Bact_OuterMem_StrucFunc"/>
</dbReference>
<proteinExistence type="predicted"/>
<keyword evidence="6" id="KW-0732">Signal</keyword>
<evidence type="ECO:0000259" key="7">
    <source>
        <dbReference type="PROSITE" id="PS51123"/>
    </source>
</evidence>
<gene>
    <name evidence="8" type="ORF">IC602_04460</name>
</gene>
<dbReference type="PRINTS" id="PR01021">
    <property type="entry name" value="OMPADOMAIN"/>
</dbReference>
<evidence type="ECO:0000256" key="2">
    <source>
        <dbReference type="ARBA" id="ARBA00023136"/>
    </source>
</evidence>
<dbReference type="InterPro" id="IPR036737">
    <property type="entry name" value="OmpA-like_sf"/>
</dbReference>
<name>A0ABR7VIV0_VIRHA</name>
<evidence type="ECO:0000256" key="3">
    <source>
        <dbReference type="ARBA" id="ARBA00023237"/>
    </source>
</evidence>
<organism evidence="8 9">
    <name type="scientific">Virgibacillus halodenitrificans</name>
    <name type="common">Bacillus halodenitrificans</name>
    <dbReference type="NCBI Taxonomy" id="1482"/>
    <lineage>
        <taxon>Bacteria</taxon>
        <taxon>Bacillati</taxon>
        <taxon>Bacillota</taxon>
        <taxon>Bacilli</taxon>
        <taxon>Bacillales</taxon>
        <taxon>Bacillaceae</taxon>
        <taxon>Virgibacillus</taxon>
    </lineage>
</organism>
<dbReference type="EMBL" id="JACWEZ010000002">
    <property type="protein sequence ID" value="MBD1221850.1"/>
    <property type="molecule type" value="Genomic_DNA"/>
</dbReference>
<dbReference type="SUPFAM" id="SSF103088">
    <property type="entry name" value="OmpA-like"/>
    <property type="match status" value="1"/>
</dbReference>
<dbReference type="PANTHER" id="PTHR30329">
    <property type="entry name" value="STATOR ELEMENT OF FLAGELLAR MOTOR COMPLEX"/>
    <property type="match status" value="1"/>
</dbReference>
<feature type="signal peptide" evidence="6">
    <location>
        <begin position="1"/>
        <end position="18"/>
    </location>
</feature>
<dbReference type="PROSITE" id="PS51257">
    <property type="entry name" value="PROKAR_LIPOPROTEIN"/>
    <property type="match status" value="1"/>
</dbReference>
<feature type="compositionally biased region" description="Basic and acidic residues" evidence="5">
    <location>
        <begin position="439"/>
        <end position="462"/>
    </location>
</feature>
<evidence type="ECO:0000313" key="8">
    <source>
        <dbReference type="EMBL" id="MBD1221850.1"/>
    </source>
</evidence>
<evidence type="ECO:0000256" key="1">
    <source>
        <dbReference type="ARBA" id="ARBA00004442"/>
    </source>
</evidence>
<feature type="chain" id="PRO_5046657544" evidence="6">
    <location>
        <begin position="19"/>
        <end position="462"/>
    </location>
</feature>
<dbReference type="InterPro" id="IPR006665">
    <property type="entry name" value="OmpA-like"/>
</dbReference>
<dbReference type="InterPro" id="IPR006664">
    <property type="entry name" value="OMP_bac"/>
</dbReference>
<feature type="region of interest" description="Disordered" evidence="5">
    <location>
        <begin position="422"/>
        <end position="462"/>
    </location>
</feature>
<dbReference type="CDD" id="cd07185">
    <property type="entry name" value="OmpA_C-like"/>
    <property type="match status" value="1"/>
</dbReference>
<evidence type="ECO:0000313" key="9">
    <source>
        <dbReference type="Proteomes" id="UP000621631"/>
    </source>
</evidence>